<comment type="caution">
    <text evidence="1">The sequence shown here is derived from an EMBL/GenBank/DDBJ whole genome shotgun (WGS) entry which is preliminary data.</text>
</comment>
<accession>A0ACB7P0T4</accession>
<gene>
    <name evidence="1" type="ORF">F5144DRAFT_603843</name>
</gene>
<dbReference type="Proteomes" id="UP000724584">
    <property type="component" value="Unassembled WGS sequence"/>
</dbReference>
<reference evidence="1 2" key="1">
    <citation type="journal article" date="2021" name="Nat. Commun.">
        <title>Genetic determinants of endophytism in the Arabidopsis root mycobiome.</title>
        <authorList>
            <person name="Mesny F."/>
            <person name="Miyauchi S."/>
            <person name="Thiergart T."/>
            <person name="Pickel B."/>
            <person name="Atanasova L."/>
            <person name="Karlsson M."/>
            <person name="Huettel B."/>
            <person name="Barry K.W."/>
            <person name="Haridas S."/>
            <person name="Chen C."/>
            <person name="Bauer D."/>
            <person name="Andreopoulos W."/>
            <person name="Pangilinan J."/>
            <person name="LaButti K."/>
            <person name="Riley R."/>
            <person name="Lipzen A."/>
            <person name="Clum A."/>
            <person name="Drula E."/>
            <person name="Henrissat B."/>
            <person name="Kohler A."/>
            <person name="Grigoriev I.V."/>
            <person name="Martin F.M."/>
            <person name="Hacquard S."/>
        </authorList>
    </citation>
    <scope>NUCLEOTIDE SEQUENCE [LARGE SCALE GENOMIC DNA]</scope>
    <source>
        <strain evidence="1 2">MPI-SDFR-AT-0079</strain>
    </source>
</reference>
<name>A0ACB7P0T4_9PEZI</name>
<organism evidence="1 2">
    <name type="scientific">Chaetomium tenue</name>
    <dbReference type="NCBI Taxonomy" id="1854479"/>
    <lineage>
        <taxon>Eukaryota</taxon>
        <taxon>Fungi</taxon>
        <taxon>Dikarya</taxon>
        <taxon>Ascomycota</taxon>
        <taxon>Pezizomycotina</taxon>
        <taxon>Sordariomycetes</taxon>
        <taxon>Sordariomycetidae</taxon>
        <taxon>Sordariales</taxon>
        <taxon>Chaetomiaceae</taxon>
        <taxon>Chaetomium</taxon>
    </lineage>
</organism>
<evidence type="ECO:0000313" key="2">
    <source>
        <dbReference type="Proteomes" id="UP000724584"/>
    </source>
</evidence>
<protein>
    <submittedName>
        <fullName evidence="1">Uncharacterized protein</fullName>
    </submittedName>
</protein>
<evidence type="ECO:0000313" key="1">
    <source>
        <dbReference type="EMBL" id="KAH6627585.1"/>
    </source>
</evidence>
<keyword evidence="2" id="KW-1185">Reference proteome</keyword>
<sequence>MAVIYDGTFQCMNCGLFPAFGTLYRCILDRESLIQDAYDDGFSAAFDFIGCHFEKEMSLGKSGPDVRSEPDSSPRIEMSEEQLSSYTPEQLSILESQRNNVRNTIANERSILEHLTPECARDKYPYDAKPLGYERTWVSLNSVLNEDIPPNVATGFSFSFARERPVCDANVVRNIGVRPSPLPPHHPAMASEPIITFPPPTVP</sequence>
<proteinExistence type="predicted"/>
<dbReference type="EMBL" id="JAGIZQ010000005">
    <property type="protein sequence ID" value="KAH6627585.1"/>
    <property type="molecule type" value="Genomic_DNA"/>
</dbReference>